<protein>
    <submittedName>
        <fullName evidence="1">Uncharacterized protein</fullName>
    </submittedName>
</protein>
<name>A0A9J5YP22_SOLCO</name>
<accession>A0A9J5YP22</accession>
<evidence type="ECO:0000313" key="2">
    <source>
        <dbReference type="Proteomes" id="UP000824120"/>
    </source>
</evidence>
<organism evidence="1 2">
    <name type="scientific">Solanum commersonii</name>
    <name type="common">Commerson's wild potato</name>
    <name type="synonym">Commerson's nightshade</name>
    <dbReference type="NCBI Taxonomy" id="4109"/>
    <lineage>
        <taxon>Eukaryota</taxon>
        <taxon>Viridiplantae</taxon>
        <taxon>Streptophyta</taxon>
        <taxon>Embryophyta</taxon>
        <taxon>Tracheophyta</taxon>
        <taxon>Spermatophyta</taxon>
        <taxon>Magnoliopsida</taxon>
        <taxon>eudicotyledons</taxon>
        <taxon>Gunneridae</taxon>
        <taxon>Pentapetalae</taxon>
        <taxon>asterids</taxon>
        <taxon>lamiids</taxon>
        <taxon>Solanales</taxon>
        <taxon>Solanaceae</taxon>
        <taxon>Solanoideae</taxon>
        <taxon>Solaneae</taxon>
        <taxon>Solanum</taxon>
    </lineage>
</organism>
<dbReference type="AlphaFoldDB" id="A0A9J5YP22"/>
<dbReference type="OrthoDB" id="10528413at2759"/>
<proteinExistence type="predicted"/>
<reference evidence="1 2" key="1">
    <citation type="submission" date="2020-09" db="EMBL/GenBank/DDBJ databases">
        <title>De no assembly of potato wild relative species, Solanum commersonii.</title>
        <authorList>
            <person name="Cho K."/>
        </authorList>
    </citation>
    <scope>NUCLEOTIDE SEQUENCE [LARGE SCALE GENOMIC DNA]</scope>
    <source>
        <strain evidence="1">LZ3.2</strain>
        <tissue evidence="1">Leaf</tissue>
    </source>
</reference>
<dbReference type="EMBL" id="JACXVP010000006">
    <property type="protein sequence ID" value="KAG5600630.1"/>
    <property type="molecule type" value="Genomic_DNA"/>
</dbReference>
<keyword evidence="2" id="KW-1185">Reference proteome</keyword>
<comment type="caution">
    <text evidence="1">The sequence shown here is derived from an EMBL/GenBank/DDBJ whole genome shotgun (WGS) entry which is preliminary data.</text>
</comment>
<gene>
    <name evidence="1" type="ORF">H5410_032000</name>
</gene>
<sequence>MPKEDLLITKWSNGGGGAFEVYHGSEKIMEEIKAETLAKEQEIDGRGEEKSLTEKGRFLGIENVWGRRKFWEKYTADGNCTYFGKRSKQFGI</sequence>
<dbReference type="Proteomes" id="UP000824120">
    <property type="component" value="Chromosome 6"/>
</dbReference>
<evidence type="ECO:0000313" key="1">
    <source>
        <dbReference type="EMBL" id="KAG5600630.1"/>
    </source>
</evidence>